<reference evidence="2 3" key="1">
    <citation type="submission" date="2020-08" db="EMBL/GenBank/DDBJ databases">
        <title>Genome sequence of Rhizobiales bacterium strain IZ6.</title>
        <authorList>
            <person name="Nakai R."/>
            <person name="Naganuma T."/>
        </authorList>
    </citation>
    <scope>NUCLEOTIDE SEQUENCE [LARGE SCALE GENOMIC DNA]</scope>
    <source>
        <strain evidence="2 3">IZ6</strain>
    </source>
</reference>
<dbReference type="EMBL" id="AP023361">
    <property type="protein sequence ID" value="BCJ90344.1"/>
    <property type="molecule type" value="Genomic_DNA"/>
</dbReference>
<proteinExistence type="predicted"/>
<dbReference type="RefSeq" id="WP_222876977.1">
    <property type="nucleotide sequence ID" value="NZ_AP023361.1"/>
</dbReference>
<name>A0A6S6QJ93_9HYPH</name>
<protein>
    <submittedName>
        <fullName evidence="2">DUF3606 domain-containing protein</fullName>
    </submittedName>
</protein>
<dbReference type="AlphaFoldDB" id="A0A6S6QJ93"/>
<accession>A0A6S6QJ93</accession>
<evidence type="ECO:0000313" key="3">
    <source>
        <dbReference type="Proteomes" id="UP000515317"/>
    </source>
</evidence>
<sequence>MADDKTKTGQEDRSRVSGSEDYEVAYIAEEAGISADKARELIKQHGPDRQKVLEAAKR</sequence>
<dbReference type="KEGG" id="tso:IZ6_10790"/>
<organism evidence="2 3">
    <name type="scientific">Terrihabitans soli</name>
    <dbReference type="NCBI Taxonomy" id="708113"/>
    <lineage>
        <taxon>Bacteria</taxon>
        <taxon>Pseudomonadati</taxon>
        <taxon>Pseudomonadota</taxon>
        <taxon>Alphaproteobacteria</taxon>
        <taxon>Hyphomicrobiales</taxon>
        <taxon>Terrihabitans</taxon>
    </lineage>
</organism>
<dbReference type="Pfam" id="PF12244">
    <property type="entry name" value="DUF3606"/>
    <property type="match status" value="1"/>
</dbReference>
<dbReference type="Proteomes" id="UP000515317">
    <property type="component" value="Chromosome"/>
</dbReference>
<evidence type="ECO:0000313" key="2">
    <source>
        <dbReference type="EMBL" id="BCJ90344.1"/>
    </source>
</evidence>
<gene>
    <name evidence="2" type="ORF">IZ6_10790</name>
</gene>
<feature type="compositionally biased region" description="Basic and acidic residues" evidence="1">
    <location>
        <begin position="1"/>
        <end position="15"/>
    </location>
</feature>
<evidence type="ECO:0000256" key="1">
    <source>
        <dbReference type="SAM" id="MobiDB-lite"/>
    </source>
</evidence>
<dbReference type="InterPro" id="IPR022037">
    <property type="entry name" value="DUF3606"/>
</dbReference>
<keyword evidence="3" id="KW-1185">Reference proteome</keyword>
<feature type="region of interest" description="Disordered" evidence="1">
    <location>
        <begin position="1"/>
        <end position="21"/>
    </location>
</feature>